<reference evidence="8 9" key="1">
    <citation type="submission" date="2017-06" db="EMBL/GenBank/DDBJ databases">
        <authorList>
            <consortium name="Pathogen Informatics"/>
        </authorList>
    </citation>
    <scope>NUCLEOTIDE SEQUENCE [LARGE SCALE GENOMIC DNA]</scope>
    <source>
        <strain evidence="8 9">NCTC12149</strain>
    </source>
</reference>
<evidence type="ECO:0000256" key="6">
    <source>
        <dbReference type="ARBA" id="ARBA00023136"/>
    </source>
</evidence>
<evidence type="ECO:0000256" key="7">
    <source>
        <dbReference type="SAM" id="Phobius"/>
    </source>
</evidence>
<dbReference type="RefSeq" id="WP_093101193.1">
    <property type="nucleotide sequence ID" value="NZ_FNGK01000011.1"/>
</dbReference>
<accession>A0AAJ4X8D2</accession>
<dbReference type="PANTHER" id="PTHR30250">
    <property type="entry name" value="PST FAMILY PREDICTED COLANIC ACID TRANSPORTER"/>
    <property type="match status" value="1"/>
</dbReference>
<comment type="similarity">
    <text evidence="2">Belongs to the polysaccharide synthase family.</text>
</comment>
<evidence type="ECO:0000313" key="9">
    <source>
        <dbReference type="Proteomes" id="UP000215355"/>
    </source>
</evidence>
<feature type="transmembrane region" description="Helical" evidence="7">
    <location>
        <begin position="81"/>
        <end position="101"/>
    </location>
</feature>
<dbReference type="InterPro" id="IPR050833">
    <property type="entry name" value="Poly_Biosynth_Transport"/>
</dbReference>
<dbReference type="PANTHER" id="PTHR30250:SF10">
    <property type="entry name" value="LIPOPOLYSACCHARIDE BIOSYNTHESIS PROTEIN WZXC"/>
    <property type="match status" value="1"/>
</dbReference>
<dbReference type="AlphaFoldDB" id="A0AAJ4X8D2"/>
<keyword evidence="5 7" id="KW-1133">Transmembrane helix</keyword>
<evidence type="ECO:0000256" key="2">
    <source>
        <dbReference type="ARBA" id="ARBA00007430"/>
    </source>
</evidence>
<protein>
    <submittedName>
        <fullName evidence="8">Lipopolysaccharide biosynthesis protein wzxC</fullName>
    </submittedName>
</protein>
<proteinExistence type="inferred from homology"/>
<comment type="subcellular location">
    <subcellularLocation>
        <location evidence="1">Cell membrane</location>
        <topology evidence="1">Multi-pass membrane protein</topology>
    </subcellularLocation>
</comment>
<feature type="transmembrane region" description="Helical" evidence="7">
    <location>
        <begin position="44"/>
        <end position="69"/>
    </location>
</feature>
<organism evidence="8 9">
    <name type="scientific">Sphingobacterium mizutaii</name>
    <dbReference type="NCBI Taxonomy" id="1010"/>
    <lineage>
        <taxon>Bacteria</taxon>
        <taxon>Pseudomonadati</taxon>
        <taxon>Bacteroidota</taxon>
        <taxon>Sphingobacteriia</taxon>
        <taxon>Sphingobacteriales</taxon>
        <taxon>Sphingobacteriaceae</taxon>
        <taxon>Sphingobacterium</taxon>
    </lineage>
</organism>
<feature type="transmembrane region" description="Helical" evidence="7">
    <location>
        <begin position="381"/>
        <end position="404"/>
    </location>
</feature>
<keyword evidence="6 7" id="KW-0472">Membrane</keyword>
<feature type="transmembrane region" description="Helical" evidence="7">
    <location>
        <begin position="355"/>
        <end position="375"/>
    </location>
</feature>
<feature type="transmembrane region" description="Helical" evidence="7">
    <location>
        <begin position="113"/>
        <end position="137"/>
    </location>
</feature>
<evidence type="ECO:0000313" key="8">
    <source>
        <dbReference type="EMBL" id="SNV38593.1"/>
    </source>
</evidence>
<feature type="transmembrane region" description="Helical" evidence="7">
    <location>
        <begin position="149"/>
        <end position="175"/>
    </location>
</feature>
<dbReference type="EMBL" id="LT906468">
    <property type="protein sequence ID" value="SNV38593.1"/>
    <property type="molecule type" value="Genomic_DNA"/>
</dbReference>
<dbReference type="KEGG" id="smiz:4412673_00354"/>
<dbReference type="Proteomes" id="UP000215355">
    <property type="component" value="Chromosome 1"/>
</dbReference>
<gene>
    <name evidence="8" type="primary">wzxC_1</name>
    <name evidence="8" type="ORF">SAMEA4412673_00354</name>
</gene>
<keyword evidence="4 7" id="KW-0812">Transmembrane</keyword>
<feature type="transmembrane region" description="Helical" evidence="7">
    <location>
        <begin position="290"/>
        <end position="308"/>
    </location>
</feature>
<evidence type="ECO:0000256" key="1">
    <source>
        <dbReference type="ARBA" id="ARBA00004651"/>
    </source>
</evidence>
<name>A0AAJ4X8D2_9SPHI</name>
<evidence type="ECO:0000256" key="5">
    <source>
        <dbReference type="ARBA" id="ARBA00022989"/>
    </source>
</evidence>
<sequence>MSENTKKITLNGLFWNALDRFGNQAIVTIVAIITARIISPDEFAVIAALAIFSIIATTFVDSGLATSLVRTKVVDELDYSSMFIFNLSVSAIIYLILYFASPYIEKYYNIPGLALYARVLFLQIIIQSFSIVQYVKILKKFQFHLTTRVNVLAVLFAGIIVIIVALLGYGVWALILQPLLYTLFRTIMLWIWGDWKVNFAFSAASLKKHLSFSLSFMVSNMLGKILSPFYASFIGKHYTADQVGYYYQGNKWGETAGQTITAILQGTTLSTLTPIQDDLPRFLNASRKTLSSLAFALIPISFLAIAVAKPGFVFFLTDTWVSSIILFQILCFASIFTSLTDLNANFLNIKGRSKFFLSLEIIKVSLAIIALFLTYKHGLVMIALGLVAVRIICYIIAASMSGRVYGYNLFMQVKDLLPTTLISIIAAGLAYLPLYFNLIPNYLLLIIVQSLIFVVIYVGANHMIKNDIWMEILGMLKKKLAKKS</sequence>
<feature type="transmembrane region" description="Helical" evidence="7">
    <location>
        <begin position="21"/>
        <end position="38"/>
    </location>
</feature>
<dbReference type="GO" id="GO:0005886">
    <property type="term" value="C:plasma membrane"/>
    <property type="evidence" value="ECO:0007669"/>
    <property type="project" value="UniProtKB-SubCell"/>
</dbReference>
<feature type="transmembrane region" description="Helical" evidence="7">
    <location>
        <begin position="442"/>
        <end position="460"/>
    </location>
</feature>
<feature type="transmembrane region" description="Helical" evidence="7">
    <location>
        <begin position="416"/>
        <end position="436"/>
    </location>
</feature>
<dbReference type="CDD" id="cd13127">
    <property type="entry name" value="MATE_tuaB_like"/>
    <property type="match status" value="1"/>
</dbReference>
<evidence type="ECO:0000256" key="3">
    <source>
        <dbReference type="ARBA" id="ARBA00022475"/>
    </source>
</evidence>
<keyword evidence="3" id="KW-1003">Cell membrane</keyword>
<dbReference type="Pfam" id="PF13440">
    <property type="entry name" value="Polysacc_synt_3"/>
    <property type="match status" value="1"/>
</dbReference>
<feature type="transmembrane region" description="Helical" evidence="7">
    <location>
        <begin position="187"/>
        <end position="206"/>
    </location>
</feature>
<evidence type="ECO:0000256" key="4">
    <source>
        <dbReference type="ARBA" id="ARBA00022692"/>
    </source>
</evidence>
<feature type="transmembrane region" description="Helical" evidence="7">
    <location>
        <begin position="320"/>
        <end position="343"/>
    </location>
</feature>